<dbReference type="NCBIfam" id="NF045773">
    <property type="entry name" value="cytochro_C550"/>
    <property type="match status" value="1"/>
</dbReference>
<evidence type="ECO:0000256" key="1">
    <source>
        <dbReference type="ARBA" id="ARBA00022448"/>
    </source>
</evidence>
<dbReference type="GO" id="GO:0009055">
    <property type="term" value="F:electron transfer activity"/>
    <property type="evidence" value="ECO:0007669"/>
    <property type="project" value="InterPro"/>
</dbReference>
<keyword evidence="9" id="KW-1133">Transmembrane helix</keyword>
<reference evidence="11" key="2">
    <citation type="submission" date="2020-09" db="EMBL/GenBank/DDBJ databases">
        <authorList>
            <person name="Sun Q."/>
            <person name="Zhou Y."/>
        </authorList>
    </citation>
    <scope>NUCLEOTIDE SEQUENCE</scope>
    <source>
        <strain evidence="11">CGMCC 1.15454</strain>
    </source>
</reference>
<keyword evidence="1" id="KW-0813">Transport</keyword>
<name>A0A9W5X480_9BACI</name>
<keyword evidence="12" id="KW-1185">Reference proteome</keyword>
<evidence type="ECO:0000313" key="11">
    <source>
        <dbReference type="EMBL" id="GGB29149.1"/>
    </source>
</evidence>
<keyword evidence="5 7" id="KW-0408">Iron</keyword>
<feature type="binding site" description="axial binding residue" evidence="7">
    <location>
        <position position="106"/>
    </location>
    <ligand>
        <name>heme c</name>
        <dbReference type="ChEBI" id="CHEBI:61717"/>
    </ligand>
    <ligandPart>
        <name>Fe</name>
        <dbReference type="ChEBI" id="CHEBI:18248"/>
    </ligandPart>
</feature>
<dbReference type="SUPFAM" id="SSF46626">
    <property type="entry name" value="Cytochrome c"/>
    <property type="match status" value="1"/>
</dbReference>
<sequence length="127" mass="13258">MKKNPVIPYALIAVIGIALVIVISIVGIDQREAIQKAEEGGDTQQSAEDKGEGASTDDPEAIFENTCASCHGADLSGGMGPNLQKVGGKLSKDEIKNTILNGKGQMPAGLVPDDQAEALAKWLSEKK</sequence>
<dbReference type="PANTHER" id="PTHR37823:SF4">
    <property type="entry name" value="MENAQUINOL-CYTOCHROME C REDUCTASE CYTOCHROME B_C SUBUNIT"/>
    <property type="match status" value="1"/>
</dbReference>
<accession>A0A9W5X480</accession>
<keyword evidence="2 6" id="KW-0349">Heme</keyword>
<evidence type="ECO:0000256" key="8">
    <source>
        <dbReference type="SAM" id="MobiDB-lite"/>
    </source>
</evidence>
<dbReference type="PANTHER" id="PTHR37823">
    <property type="entry name" value="CYTOCHROME C-553-LIKE"/>
    <property type="match status" value="1"/>
</dbReference>
<feature type="binding site" description="axial binding residue" evidence="7">
    <location>
        <position position="71"/>
    </location>
    <ligand>
        <name>heme c</name>
        <dbReference type="ChEBI" id="CHEBI:61717"/>
    </ligand>
    <ligandPart>
        <name>Fe</name>
        <dbReference type="ChEBI" id="CHEBI:18248"/>
    </ligandPart>
</feature>
<evidence type="ECO:0000256" key="4">
    <source>
        <dbReference type="ARBA" id="ARBA00022982"/>
    </source>
</evidence>
<keyword evidence="3 7" id="KW-0479">Metal-binding</keyword>
<evidence type="ECO:0000256" key="2">
    <source>
        <dbReference type="ARBA" id="ARBA00022617"/>
    </source>
</evidence>
<dbReference type="InterPro" id="IPR036909">
    <property type="entry name" value="Cyt_c-like_dom_sf"/>
</dbReference>
<evidence type="ECO:0000256" key="3">
    <source>
        <dbReference type="ARBA" id="ARBA00022723"/>
    </source>
</evidence>
<keyword evidence="4" id="KW-0249">Electron transport</keyword>
<dbReference type="Pfam" id="PF13442">
    <property type="entry name" value="Cytochrome_CBB3"/>
    <property type="match status" value="1"/>
</dbReference>
<dbReference type="GO" id="GO:0016020">
    <property type="term" value="C:membrane"/>
    <property type="evidence" value="ECO:0007669"/>
    <property type="project" value="InterPro"/>
</dbReference>
<dbReference type="Proteomes" id="UP000621492">
    <property type="component" value="Unassembled WGS sequence"/>
</dbReference>
<feature type="binding site" description="covalent" evidence="6">
    <location>
        <position position="70"/>
    </location>
    <ligand>
        <name>heme c</name>
        <dbReference type="ChEBI" id="CHEBI:61717"/>
    </ligand>
</feature>
<organism evidence="11 12">
    <name type="scientific">Lentibacillus populi</name>
    <dbReference type="NCBI Taxonomy" id="1827502"/>
    <lineage>
        <taxon>Bacteria</taxon>
        <taxon>Bacillati</taxon>
        <taxon>Bacillota</taxon>
        <taxon>Bacilli</taxon>
        <taxon>Bacillales</taxon>
        <taxon>Bacillaceae</taxon>
        <taxon>Lentibacillus</taxon>
    </lineage>
</organism>
<evidence type="ECO:0000259" key="10">
    <source>
        <dbReference type="PROSITE" id="PS51007"/>
    </source>
</evidence>
<dbReference type="InterPro" id="IPR009056">
    <property type="entry name" value="Cyt_c-like_dom"/>
</dbReference>
<keyword evidence="9" id="KW-0812">Transmembrane</keyword>
<dbReference type="EMBL" id="BMJD01000001">
    <property type="protein sequence ID" value="GGB29149.1"/>
    <property type="molecule type" value="Genomic_DNA"/>
</dbReference>
<dbReference type="GO" id="GO:0020037">
    <property type="term" value="F:heme binding"/>
    <property type="evidence" value="ECO:0007669"/>
    <property type="project" value="InterPro"/>
</dbReference>
<proteinExistence type="predicted"/>
<evidence type="ECO:0000256" key="5">
    <source>
        <dbReference type="ARBA" id="ARBA00023004"/>
    </source>
</evidence>
<dbReference type="GO" id="GO:0005506">
    <property type="term" value="F:iron ion binding"/>
    <property type="evidence" value="ECO:0007669"/>
    <property type="project" value="InterPro"/>
</dbReference>
<dbReference type="Gene3D" id="1.10.760.10">
    <property type="entry name" value="Cytochrome c-like domain"/>
    <property type="match status" value="1"/>
</dbReference>
<reference evidence="11" key="1">
    <citation type="journal article" date="2014" name="Int. J. Syst. Evol. Microbiol.">
        <title>Complete genome sequence of Corynebacterium casei LMG S-19264T (=DSM 44701T), isolated from a smear-ripened cheese.</title>
        <authorList>
            <consortium name="US DOE Joint Genome Institute (JGI-PGF)"/>
            <person name="Walter F."/>
            <person name="Albersmeier A."/>
            <person name="Kalinowski J."/>
            <person name="Ruckert C."/>
        </authorList>
    </citation>
    <scope>NUCLEOTIDE SEQUENCE</scope>
    <source>
        <strain evidence="11">CGMCC 1.15454</strain>
    </source>
</reference>
<evidence type="ECO:0000313" key="12">
    <source>
        <dbReference type="Proteomes" id="UP000621492"/>
    </source>
</evidence>
<evidence type="ECO:0000256" key="7">
    <source>
        <dbReference type="PIRSR" id="PIRSR000025-2"/>
    </source>
</evidence>
<gene>
    <name evidence="11" type="ORF">GCM10011409_03110</name>
</gene>
<feature type="transmembrane region" description="Helical" evidence="9">
    <location>
        <begin position="6"/>
        <end position="28"/>
    </location>
</feature>
<comment type="PTM">
    <text evidence="6">Binds 1 heme c group covalently per subunit.</text>
</comment>
<dbReference type="RefSeq" id="WP_088050665.1">
    <property type="nucleotide sequence ID" value="NZ_BMJD01000001.1"/>
</dbReference>
<feature type="binding site" description="covalent" evidence="6">
    <location>
        <position position="67"/>
    </location>
    <ligand>
        <name>heme c</name>
        <dbReference type="ChEBI" id="CHEBI:61717"/>
    </ligand>
</feature>
<evidence type="ECO:0000256" key="9">
    <source>
        <dbReference type="SAM" id="Phobius"/>
    </source>
</evidence>
<dbReference type="PROSITE" id="PS51007">
    <property type="entry name" value="CYTC"/>
    <property type="match status" value="1"/>
</dbReference>
<dbReference type="InterPro" id="IPR051811">
    <property type="entry name" value="Cytochrome_c550/c551-like"/>
</dbReference>
<protein>
    <submittedName>
        <fullName evidence="11">Cytochrome c</fullName>
    </submittedName>
</protein>
<keyword evidence="9" id="KW-0472">Membrane</keyword>
<dbReference type="InterPro" id="IPR012218">
    <property type="entry name" value="Cyt_c_BACSU-c550-type"/>
</dbReference>
<feature type="domain" description="Cytochrome c" evidence="10">
    <location>
        <begin position="54"/>
        <end position="127"/>
    </location>
</feature>
<dbReference type="PIRSF" id="PIRSF000025">
    <property type="entry name" value="Cytc_Bsub_c550"/>
    <property type="match status" value="1"/>
</dbReference>
<dbReference type="AlphaFoldDB" id="A0A9W5X480"/>
<dbReference type="InterPro" id="IPR054780">
    <property type="entry name" value="Cytochro_C550_firm"/>
</dbReference>
<evidence type="ECO:0000256" key="6">
    <source>
        <dbReference type="PIRSR" id="PIRSR000025-1"/>
    </source>
</evidence>
<feature type="region of interest" description="Disordered" evidence="8">
    <location>
        <begin position="36"/>
        <end position="61"/>
    </location>
</feature>
<comment type="caution">
    <text evidence="11">The sequence shown here is derived from an EMBL/GenBank/DDBJ whole genome shotgun (WGS) entry which is preliminary data.</text>
</comment>